<sequence>MLGISGLGCVGFNPFNYPRVSRQNRFALIKKVKNEISPYLPKVTICDRPFVNVNGVIQYSYGLDRVAIRQRRVALAKLYGLSLSEASSDNRFIIDLARKVLGTEGMPGQCAEMASISALKLKNIAAAAGLFVYTCQLPDCNHTITLLSNTLYKPYEKINWARESSSIVVDLWQGALSQDKGDALVSYAAQNGYTKSRPRAYIQCKV</sequence>
<organism evidence="1 2">
    <name type="scientific">Iodobacter ciconiae</name>
    <dbReference type="NCBI Taxonomy" id="2496266"/>
    <lineage>
        <taxon>Bacteria</taxon>
        <taxon>Pseudomonadati</taxon>
        <taxon>Pseudomonadota</taxon>
        <taxon>Betaproteobacteria</taxon>
        <taxon>Neisseriales</taxon>
        <taxon>Chitinibacteraceae</taxon>
        <taxon>Iodobacter</taxon>
    </lineage>
</organism>
<dbReference type="RefSeq" id="WP_125972776.1">
    <property type="nucleotide sequence ID" value="NZ_CP034433.1"/>
</dbReference>
<reference evidence="1 2" key="1">
    <citation type="submission" date="2018-12" db="EMBL/GenBank/DDBJ databases">
        <title>Complete genome sequence of Iodobacter sp. H11R3.</title>
        <authorList>
            <person name="Bae J.-W."/>
        </authorList>
    </citation>
    <scope>NUCLEOTIDE SEQUENCE [LARGE SCALE GENOMIC DNA]</scope>
    <source>
        <strain evidence="1 2">H11R3</strain>
    </source>
</reference>
<evidence type="ECO:0000313" key="1">
    <source>
        <dbReference type="EMBL" id="AZN36262.1"/>
    </source>
</evidence>
<dbReference type="AlphaFoldDB" id="A0A3S8ZS02"/>
<evidence type="ECO:0000313" key="2">
    <source>
        <dbReference type="Proteomes" id="UP000282438"/>
    </source>
</evidence>
<gene>
    <name evidence="1" type="ORF">EJO50_07050</name>
</gene>
<dbReference type="KEGG" id="iod:EJO50_07050"/>
<name>A0A3S8ZS02_9NEIS</name>
<dbReference type="EMBL" id="CP034433">
    <property type="protein sequence ID" value="AZN36262.1"/>
    <property type="molecule type" value="Genomic_DNA"/>
</dbReference>
<protein>
    <submittedName>
        <fullName evidence="1">Uncharacterized protein</fullName>
    </submittedName>
</protein>
<dbReference type="Proteomes" id="UP000282438">
    <property type="component" value="Chromosome"/>
</dbReference>
<keyword evidence="2" id="KW-1185">Reference proteome</keyword>
<accession>A0A3S8ZS02</accession>
<proteinExistence type="predicted"/>